<protein>
    <recommendedName>
        <fullName evidence="1">F-box domain-containing protein</fullName>
    </recommendedName>
</protein>
<evidence type="ECO:0000259" key="1">
    <source>
        <dbReference type="SMART" id="SM00256"/>
    </source>
</evidence>
<feature type="domain" description="F-box" evidence="1">
    <location>
        <begin position="22"/>
        <end position="62"/>
    </location>
</feature>
<name>A0A9Q0JEB6_9ROSI</name>
<dbReference type="InterPro" id="IPR017451">
    <property type="entry name" value="F-box-assoc_interact_dom"/>
</dbReference>
<dbReference type="InterPro" id="IPR001810">
    <property type="entry name" value="F-box_dom"/>
</dbReference>
<dbReference type="PANTHER" id="PTHR31672">
    <property type="entry name" value="BNACNNG10540D PROTEIN"/>
    <property type="match status" value="1"/>
</dbReference>
<keyword evidence="3" id="KW-1185">Reference proteome</keyword>
<dbReference type="AlphaFoldDB" id="A0A9Q0JEB6"/>
<dbReference type="Pfam" id="PF07734">
    <property type="entry name" value="FBA_1"/>
    <property type="match status" value="1"/>
</dbReference>
<dbReference type="Pfam" id="PF00646">
    <property type="entry name" value="F-box"/>
    <property type="match status" value="1"/>
</dbReference>
<accession>A0A9Q0JEB6</accession>
<dbReference type="EMBL" id="JAKUCV010003294">
    <property type="protein sequence ID" value="KAJ4839521.1"/>
    <property type="molecule type" value="Genomic_DNA"/>
</dbReference>
<dbReference type="PANTHER" id="PTHR31672:SF13">
    <property type="entry name" value="F-BOX PROTEIN CPR30-LIKE"/>
    <property type="match status" value="1"/>
</dbReference>
<reference evidence="2" key="2">
    <citation type="journal article" date="2023" name="Plants (Basel)">
        <title>Annotation of the Turnera subulata (Passifloraceae) Draft Genome Reveals the S-Locus Evolved after the Divergence of Turneroideae from Passifloroideae in a Stepwise Manner.</title>
        <authorList>
            <person name="Henning P.M."/>
            <person name="Roalson E.H."/>
            <person name="Mir W."/>
            <person name="McCubbin A.G."/>
            <person name="Shore J.S."/>
        </authorList>
    </citation>
    <scope>NUCLEOTIDE SEQUENCE</scope>
    <source>
        <strain evidence="2">F60SS</strain>
    </source>
</reference>
<proteinExistence type="predicted"/>
<organism evidence="2 3">
    <name type="scientific">Turnera subulata</name>
    <dbReference type="NCBI Taxonomy" id="218843"/>
    <lineage>
        <taxon>Eukaryota</taxon>
        <taxon>Viridiplantae</taxon>
        <taxon>Streptophyta</taxon>
        <taxon>Embryophyta</taxon>
        <taxon>Tracheophyta</taxon>
        <taxon>Spermatophyta</taxon>
        <taxon>Magnoliopsida</taxon>
        <taxon>eudicotyledons</taxon>
        <taxon>Gunneridae</taxon>
        <taxon>Pentapetalae</taxon>
        <taxon>rosids</taxon>
        <taxon>fabids</taxon>
        <taxon>Malpighiales</taxon>
        <taxon>Passifloraceae</taxon>
        <taxon>Turnera</taxon>
    </lineage>
</organism>
<reference evidence="2" key="1">
    <citation type="submission" date="2022-02" db="EMBL/GenBank/DDBJ databases">
        <authorList>
            <person name="Henning P.M."/>
            <person name="McCubbin A.G."/>
            <person name="Shore J.S."/>
        </authorList>
    </citation>
    <scope>NUCLEOTIDE SEQUENCE</scope>
    <source>
        <strain evidence="2">F60SS</strain>
        <tissue evidence="2">Leaves</tissue>
    </source>
</reference>
<dbReference type="InterPro" id="IPR050796">
    <property type="entry name" value="SCF_F-box_component"/>
</dbReference>
<dbReference type="NCBIfam" id="TIGR01640">
    <property type="entry name" value="F_box_assoc_1"/>
    <property type="match status" value="1"/>
</dbReference>
<dbReference type="InterPro" id="IPR006527">
    <property type="entry name" value="F-box-assoc_dom_typ1"/>
</dbReference>
<dbReference type="OrthoDB" id="591557at2759"/>
<evidence type="ECO:0000313" key="2">
    <source>
        <dbReference type="EMBL" id="KAJ4839521.1"/>
    </source>
</evidence>
<dbReference type="SMART" id="SM00256">
    <property type="entry name" value="FBOX"/>
    <property type="match status" value="1"/>
</dbReference>
<gene>
    <name evidence="2" type="ORF">Tsubulata_019023</name>
</gene>
<evidence type="ECO:0000313" key="3">
    <source>
        <dbReference type="Proteomes" id="UP001141552"/>
    </source>
</evidence>
<dbReference type="Gene3D" id="1.20.1280.50">
    <property type="match status" value="1"/>
</dbReference>
<dbReference type="InterPro" id="IPR036047">
    <property type="entry name" value="F-box-like_dom_sf"/>
</dbReference>
<dbReference type="Proteomes" id="UP001141552">
    <property type="component" value="Unassembled WGS sequence"/>
</dbReference>
<feature type="non-terminal residue" evidence="2">
    <location>
        <position position="1"/>
    </location>
</feature>
<sequence length="299" mass="34245">MNQAKNKQKNVSSSKCEAATLFPREIVEQILGRLPAKTLCRFRCVSKSWLSTICSPQFAKTHFNLDLEDKTLYSQRLKLLLTKHTFYSVEWESVTPDNGIVAVEIEHPVRYDDVKHRRLPNVESDCPVVKLDFDYEELVKDVWGSCKGLVLVGTEVDTVFLFNPFTRESKRIPPNPARCPISVNAYGFGYDSVSDDYKMVMIDVGVVSMYSLREDSWRIVRDSQDNYFMDYGVFHNGAIHWANSEVVASFDLAEEVLRTSFSFRSMNPICKAINGDHLLSVDGKFILYNLETNTHLDLE</sequence>
<comment type="caution">
    <text evidence="2">The sequence shown here is derived from an EMBL/GenBank/DDBJ whole genome shotgun (WGS) entry which is preliminary data.</text>
</comment>
<dbReference type="SUPFAM" id="SSF81383">
    <property type="entry name" value="F-box domain"/>
    <property type="match status" value="1"/>
</dbReference>
<dbReference type="CDD" id="cd22157">
    <property type="entry name" value="F-box_AtFBW1-like"/>
    <property type="match status" value="1"/>
</dbReference>